<reference evidence="2 3" key="1">
    <citation type="submission" date="2019-07" db="EMBL/GenBank/DDBJ databases">
        <title>Whole genome shotgun sequence of Pseudonocardia sulfidoxydans NBRC 16205.</title>
        <authorList>
            <person name="Hosoyama A."/>
            <person name="Uohara A."/>
            <person name="Ohji S."/>
            <person name="Ichikawa N."/>
        </authorList>
    </citation>
    <scope>NUCLEOTIDE SEQUENCE [LARGE SCALE GENOMIC DNA]</scope>
    <source>
        <strain evidence="2 3">NBRC 16205</strain>
    </source>
</reference>
<feature type="region of interest" description="Disordered" evidence="1">
    <location>
        <begin position="39"/>
        <end position="70"/>
    </location>
</feature>
<accession>A0A511DBE6</accession>
<evidence type="ECO:0000313" key="2">
    <source>
        <dbReference type="EMBL" id="GEL21713.1"/>
    </source>
</evidence>
<dbReference type="AlphaFoldDB" id="A0A511DBE6"/>
<comment type="caution">
    <text evidence="2">The sequence shown here is derived from an EMBL/GenBank/DDBJ whole genome shotgun (WGS) entry which is preliminary data.</text>
</comment>
<proteinExistence type="predicted"/>
<protein>
    <submittedName>
        <fullName evidence="2">Uncharacterized protein</fullName>
    </submittedName>
</protein>
<keyword evidence="3" id="KW-1185">Reference proteome</keyword>
<evidence type="ECO:0000256" key="1">
    <source>
        <dbReference type="SAM" id="MobiDB-lite"/>
    </source>
</evidence>
<dbReference type="EMBL" id="BJVJ01000004">
    <property type="protein sequence ID" value="GEL21713.1"/>
    <property type="molecule type" value="Genomic_DNA"/>
</dbReference>
<name>A0A511DBE6_9PSEU</name>
<gene>
    <name evidence="2" type="ORF">PSU4_06670</name>
</gene>
<evidence type="ECO:0000313" key="3">
    <source>
        <dbReference type="Proteomes" id="UP000321685"/>
    </source>
</evidence>
<dbReference type="Proteomes" id="UP000321685">
    <property type="component" value="Unassembled WGS sequence"/>
</dbReference>
<sequence>MTSQLIAPDAGRPAASWSHIWSRPGQFRRPLPCQCHPVDLAQPDRADARGRPSTELPADLDKLRPRSAAW</sequence>
<feature type="compositionally biased region" description="Basic and acidic residues" evidence="1">
    <location>
        <begin position="42"/>
        <end position="52"/>
    </location>
</feature>
<organism evidence="2 3">
    <name type="scientific">Pseudonocardia sulfidoxydans NBRC 16205</name>
    <dbReference type="NCBI Taxonomy" id="1223511"/>
    <lineage>
        <taxon>Bacteria</taxon>
        <taxon>Bacillati</taxon>
        <taxon>Actinomycetota</taxon>
        <taxon>Actinomycetes</taxon>
        <taxon>Pseudonocardiales</taxon>
        <taxon>Pseudonocardiaceae</taxon>
        <taxon>Pseudonocardia</taxon>
    </lineage>
</organism>